<keyword evidence="2" id="KW-0614">Plasmid</keyword>
<keyword evidence="1" id="KW-0472">Membrane</keyword>
<gene>
    <name evidence="2" type="primary">fnr</name>
    <name evidence="2" type="ORF">HMPREF0351_12930</name>
</gene>
<evidence type="ECO:0000313" key="2">
    <source>
        <dbReference type="EMBL" id="AFK60554.1"/>
    </source>
</evidence>
<accession>I3U6B6</accession>
<name>I3U6B6_ENTFD</name>
<keyword evidence="3" id="KW-1185">Reference proteome</keyword>
<keyword evidence="1" id="KW-1133">Transmembrane helix</keyword>
<dbReference type="KEGG" id="efu:HMPREF0351_12930"/>
<sequence length="98" mass="10960">MENASHKAYNSKIVYTVEDADEQNITLPVFNYWGTVVKVNGKKSTIENDNGLVSIKGTGKRTIVEVSSTYPTTMILSLLISSITFIFLFTRYLIRCCG</sequence>
<evidence type="ECO:0000313" key="3">
    <source>
        <dbReference type="Proteomes" id="UP000005269"/>
    </source>
</evidence>
<dbReference type="HOGENOM" id="CLU_2329365_0_0_9"/>
<protein>
    <submittedName>
        <fullName evidence="2">Fumarate and nitrate reduction regulatory protein</fullName>
    </submittedName>
</protein>
<evidence type="ECO:0000256" key="1">
    <source>
        <dbReference type="SAM" id="Phobius"/>
    </source>
</evidence>
<feature type="transmembrane region" description="Helical" evidence="1">
    <location>
        <begin position="74"/>
        <end position="94"/>
    </location>
</feature>
<dbReference type="Proteomes" id="UP000005269">
    <property type="component" value="Plasmid 3"/>
</dbReference>
<dbReference type="AlphaFoldDB" id="I3U6B6"/>
<dbReference type="EMBL" id="CP003586">
    <property type="protein sequence ID" value="AFK60554.1"/>
    <property type="molecule type" value="Genomic_DNA"/>
</dbReference>
<proteinExistence type="predicted"/>
<reference evidence="2 3" key="1">
    <citation type="journal article" date="2012" name="BMC Microbiol.">
        <title>Complete genome sequence of Enterococcus faecium strain TX16 and comparative genomic analysis of Enterococcus faecium genomes.</title>
        <authorList>
            <person name="Qin X."/>
            <person name="Galloway-Pena J.R."/>
            <person name="Sillanpaa J."/>
            <person name="Hyeob Roh J."/>
            <person name="Nallapareddy S.R."/>
            <person name="Chowdhury S."/>
            <person name="Bourgogne A."/>
            <person name="Choudhury T."/>
            <person name="Munzy D.M."/>
            <person name="Buhay C.J."/>
            <person name="Ding Y."/>
            <person name="Dugan-Rocha S."/>
            <person name="Liu W."/>
            <person name="Kovar C."/>
            <person name="Sodergren E."/>
            <person name="Highlander S."/>
            <person name="Petrosino J.F."/>
            <person name="Worley K.C."/>
            <person name="Gibbs R.A."/>
            <person name="Weinstock G.M."/>
            <person name="Murray B.E."/>
        </authorList>
    </citation>
    <scope>NUCLEOTIDE SEQUENCE [LARGE SCALE GENOMIC DNA]</scope>
    <source>
        <strain evidence="3">ATCC BAA-472 / TX0016 / DO</strain>
        <plasmid evidence="2">3</plasmid>
    </source>
</reference>
<organism evidence="2 3">
    <name type="scientific">Enterococcus faecium (strain ATCC BAA-472 / TX0016 / DO)</name>
    <dbReference type="NCBI Taxonomy" id="333849"/>
    <lineage>
        <taxon>Bacteria</taxon>
        <taxon>Bacillati</taxon>
        <taxon>Bacillota</taxon>
        <taxon>Bacilli</taxon>
        <taxon>Lactobacillales</taxon>
        <taxon>Enterococcaceae</taxon>
        <taxon>Enterococcus</taxon>
    </lineage>
</organism>
<geneLocation type="plasmid" evidence="2 3">
    <name>3</name>
</geneLocation>
<keyword evidence="1" id="KW-0812">Transmembrane</keyword>